<dbReference type="InterPro" id="IPR002919">
    <property type="entry name" value="TIL_dom"/>
</dbReference>
<feature type="domain" description="VWFD" evidence="4">
    <location>
        <begin position="2706"/>
        <end position="2877"/>
    </location>
</feature>
<dbReference type="InterPro" id="IPR001846">
    <property type="entry name" value="VWF_type-D"/>
</dbReference>
<dbReference type="Pfam" id="PF17517">
    <property type="entry name" value="IgGFc_binding"/>
    <property type="match status" value="1"/>
</dbReference>
<keyword evidence="2" id="KW-1015">Disulfide bond</keyword>
<feature type="domain" description="VWFD" evidence="4">
    <location>
        <begin position="1949"/>
        <end position="2128"/>
    </location>
</feature>
<dbReference type="Proteomes" id="UP000886611">
    <property type="component" value="Unassembled WGS sequence"/>
</dbReference>
<keyword evidence="3" id="KW-0325">Glycoprotein</keyword>
<reference evidence="5 6" key="1">
    <citation type="journal article" date="2021" name="Cell">
        <title>Tracing the genetic footprints of vertebrate landing in non-teleost ray-finned fishes.</title>
        <authorList>
            <person name="Bi X."/>
            <person name="Wang K."/>
            <person name="Yang L."/>
            <person name="Pan H."/>
            <person name="Jiang H."/>
            <person name="Wei Q."/>
            <person name="Fang M."/>
            <person name="Yu H."/>
            <person name="Zhu C."/>
            <person name="Cai Y."/>
            <person name="He Y."/>
            <person name="Gan X."/>
            <person name="Zeng H."/>
            <person name="Yu D."/>
            <person name="Zhu Y."/>
            <person name="Jiang H."/>
            <person name="Qiu Q."/>
            <person name="Yang H."/>
            <person name="Zhang Y.E."/>
            <person name="Wang W."/>
            <person name="Zhu M."/>
            <person name="He S."/>
            <person name="Zhang G."/>
        </authorList>
    </citation>
    <scope>NUCLEOTIDE SEQUENCE [LARGE SCALE GENOMIC DNA]</scope>
    <source>
        <strain evidence="5">Bchr_013</strain>
    </source>
</reference>
<dbReference type="PROSITE" id="PS51233">
    <property type="entry name" value="VWFD"/>
    <property type="match status" value="7"/>
</dbReference>
<feature type="domain" description="VWFD" evidence="4">
    <location>
        <begin position="1176"/>
        <end position="1354"/>
    </location>
</feature>
<dbReference type="Pfam" id="PF00094">
    <property type="entry name" value="VWD"/>
    <property type="match status" value="7"/>
</dbReference>
<evidence type="ECO:0000256" key="2">
    <source>
        <dbReference type="ARBA" id="ARBA00023157"/>
    </source>
</evidence>
<keyword evidence="1" id="KW-0677">Repeat</keyword>
<dbReference type="SMART" id="SM00216">
    <property type="entry name" value="VWD"/>
    <property type="match status" value="6"/>
</dbReference>
<dbReference type="SUPFAM" id="SSF57567">
    <property type="entry name" value="Serine protease inhibitors"/>
    <property type="match status" value="5"/>
</dbReference>
<evidence type="ECO:0000259" key="4">
    <source>
        <dbReference type="PROSITE" id="PS51233"/>
    </source>
</evidence>
<evidence type="ECO:0000256" key="3">
    <source>
        <dbReference type="ARBA" id="ARBA00023180"/>
    </source>
</evidence>
<comment type="caution">
    <text evidence="5">The sequence shown here is derived from an EMBL/GenBank/DDBJ whole genome shotgun (WGS) entry which is preliminary data.</text>
</comment>
<dbReference type="Pfam" id="PF12714">
    <property type="entry name" value="TILa"/>
    <property type="match status" value="4"/>
</dbReference>
<protein>
    <submittedName>
        <fullName evidence="5">FCGBP protein</fullName>
    </submittedName>
</protein>
<evidence type="ECO:0000313" key="5">
    <source>
        <dbReference type="EMBL" id="KAG2471415.1"/>
    </source>
</evidence>
<dbReference type="FunFam" id="2.10.25.10:FF:000055">
    <property type="entry name" value="alpha-tectorin isoform X1"/>
    <property type="match status" value="3"/>
</dbReference>
<dbReference type="InterPro" id="IPR035234">
    <property type="entry name" value="IgGFc-bd_N"/>
</dbReference>
<dbReference type="SMART" id="SM00215">
    <property type="entry name" value="VWC_out"/>
    <property type="match status" value="5"/>
</dbReference>
<keyword evidence="6" id="KW-1185">Reference proteome</keyword>
<feature type="domain" description="VWFD" evidence="4">
    <location>
        <begin position="2326"/>
        <end position="2506"/>
    </location>
</feature>
<feature type="non-terminal residue" evidence="5">
    <location>
        <position position="1"/>
    </location>
</feature>
<dbReference type="PANTHER" id="PTHR11339:SF374">
    <property type="entry name" value="ZONADHESIN"/>
    <property type="match status" value="1"/>
</dbReference>
<sequence length="2877" mass="314715">MKSDGFVKELQMNKGQTRRVSLPQSAEIINPGLTNKTVIITSDSPISVVSFNRKQNSGDSSRIFPIQDLGSEYIVLTPKTGRSGMKKLAAIINGKQSNIVDIYPKRRIRLDGVHYDPGTTLTITLPPYETFQLESSCSLTGTRIVARKPIAVLAGHHCSSKTTYCQHVYEQLVPVSRFSTQFMVAPLSEDPSADVLYVVASEENTVVNCSDEVGTKTKTLNAGETMVATLSNSVPMAIVSSKKVMVMYYSGKNTLDSYLLTVTPTTEFSQIWALDTQASFDNSAVIVAKKDGNETVTLNHLKLPDNSNWHKFDNNLDFLWTKIALGTQRGHFLISSNYFLAVYVYGLKTNNAYGTTGTCLLATSYVLIGNPYPCSNMRCRPKEKCENGTCVPLSNATCCAVGDSFYKTFDGKTFDFHGTCSYTLSKSNDKDASIIPFFVTVKNYQQVTTQVISVKTININIFGETITLTSLDKNTAQVNGETWSLPVNLQSGQIKVYHSQDSIFVDTAIGLHVLFDWDNNVFLTIPSTYFKSVEGLCGNYNENMNDDLKSVDGSTALSIVDFVSSWKVEDDDLFCQNDCTGSCPICYDSLQHKYSSEDYCGLMGKKEGPFENCHSMFQPKMYVSNCIYDMCVNNGYMAFLCQAVKTYAEACQKAGAKVLEWRSLTNCSMDCPVNSHYELCGNACPASCGKLDAPSKCKLPCAEVCQCDEGYVLSNGKCELKENCGCYYEGIYLISGETFLTDKCEEQCTCNSTTGNVTCVPYKCKTSEICDFLNGVRTCLTAVYSTCVTYGNPHYVTFDGKAYDFHGTCVYQFSKLISNDSSLTFFDVQIQNENNGKNNSRIYTTLALITILNNEIVVRKDSPGNVLVNNFTVTLPFYIQGKLISIFKSGLFAVIQTTFGLRVTFNWENYIAVTLPSSYSGSVDGLCGNLNGNRDDDFMTHNNLQMNSPADFGRSWLVETVTGCINDCQDTCPTCDINMRNLYESREFCGILTDETGPFHDCHTKIDANIYLDNCVYDLCLYNGRADALCQALTAYTAICQNTGVKISGWRTEKLCPPDCKANSHYNICASGCPMTCYGFDSPPSCEGAPCKEGCGCDDGYFLSGDDCVSQAECGCVYRDQYYKINDVFFPKGMCFQKCLCHEGGNVTCDKGSECGPHERCELKDGVPGCHPTGWGTCWISGSNRFKSFDGHNFNLLGNCSYKVAEFSLVDSKLAKFSIVMHRVTVGSRIVIKALDLKLYNHTLTLLANASWQIMVGGVKIHLPLILDDGQVSVYQSGFNIILKTHFGLVINYDGASHAVFNVPSTYIGVLSGLCGNYNGDMSDDFQLPSGERAANESIFAAGWKANFDRTACQTGCGSKCPVSKESRKPEVSKNTACGILNLKTGPFGACHTKVSPQEYFDNCVKDMITDEASKALLCENIQTYAQACQDAAALIGEWRTGKLCPITCPANSHYELCTDTCTATCVSLSATIKCPHCHEGCQCNDGFVFDGKSCVTKDNCGCFIDGVYFMNGDVMLHKSCSERCACDRDPCSKLKCHVKENCVISEDTANCVPQSNASCWVIGEYHYKTFDGVSFNFLGTCAYILAQTVGTDSTLTRFSVVNKNEPINNSSGSLPRMVTVTVYGHTVAIVRDERGKIRINGSLTNLPVKLDSGKIVVSQSGMKAILETDFGLLLTFDWRALLSITVPSSYYDSLGGLCGNYNENKDDDYTVQGGNVTTNITAWAISWTISENDPTCLHTCQGDCPRCPNENQTQFGDKSFCGVVTQKDGPFRQCHTNVPPYGFFENCMYDMCISHRKKAVLCDFLNSYAAICQSAGTIISGDWRKISSCTLECPLNSHYEFCGSACPVTCAERTAPGNCQKPCTETCQCNKGFVLSAGVCVSESKCGCFYNGQYHEPGETFWADEKCLQYCLCDQSTHNVICQQTSCKENEQCKTVYGVHSCHTVTYKSCIATEDAHFLTFDGMDYDYLGTCVYRMAAVCAKDPSLKMFDIAIQNNNKRSPQGEFTKVLSVKVYNMTFNASQDINGKIMVNGVVTSLPFSLDTKTLSVQTSDTFGILETNFGLKVSFDWNQTVNITVPDTYSNTLCGLCGNNNGNKDDDMQLAGGQAAPTLTDFAESHKVEDVLGCASSIIPATPPIAASCAIIIETSGPLKKCISKVNATQYHSSCVEGVILQGGEKKAACDAITAYVVACQEAKGTIFNWRNTTFCPPLCPSNSEYQICAPGCPVTCQSLSSSADCNSTCKEDCQCIEGFVLNNDTCEPLATCGCYYEQQHYTNEEVFLSDDKCSQRCTCKDNNVTCKDFSCAPHETCKLANGIRGCYPSGSASCLATGDSHFQTFDNRSYDFHGVCNYTVANVTGTRSELTKFSVQLNNVHMDPGKISETYSVTVEVYGYSITIVKNQSTEILLNGNPKALPFTLEDGKINGTQDERTVVVQTDFGLTVKYDLVNATMLTVPSTYIGQMSGLCGNYNESPDDDLSLPNGEAASNVSDFGAAWAVGINNEECGEVCQDGVCLVVEKEEQKKAGKCAPIIATKGPLAACHSVVPPDGFLENCLRDSNASSGELEMICLGIQAYVKACQNAEIMVQPWRTHTFCGQCETASPDCVDPFPLNGGNPLEVLLFGPPPDWIEVAVLTDSSTGVLGTTTGSCLEKIALLLVGEMVLQNNCSQNCTCKKGQHLECLDTSCPAGNACKVKDNVLGCYSTEMHCTIKNNLISIFDGTEFNIQMSGFFDLLYLVGKKVEQADWFRIVAGISSCDNNPSLNVVHAFFGKYFITLTSNSEVWINGRPAQLPYNLNDTLSVTQWNGTVEVEVKGKMRLQIDNMGTLSLVVQDSLSKEIAGFCGDGSSESAGVLRTKEGYTTNDKNKFMESWITQDFL</sequence>
<dbReference type="InterPro" id="IPR014853">
    <property type="entry name" value="VWF/SSPO/ZAN-like_Cys-rich_dom"/>
</dbReference>
<dbReference type="Pfam" id="PF01826">
    <property type="entry name" value="TIL"/>
    <property type="match status" value="5"/>
</dbReference>
<dbReference type="CDD" id="cd19941">
    <property type="entry name" value="TIL"/>
    <property type="match status" value="5"/>
</dbReference>
<dbReference type="InterPro" id="IPR036084">
    <property type="entry name" value="Ser_inhib-like_sf"/>
</dbReference>
<dbReference type="InterPro" id="IPR050780">
    <property type="entry name" value="Mucin_vWF_Thrombospondin_sf"/>
</dbReference>
<accession>A0A8X7XRM8</accession>
<gene>
    <name evidence="5" type="primary">Fcgbp_1</name>
    <name evidence="5" type="ORF">GTO96_0006330</name>
</gene>
<dbReference type="SMART" id="SM00832">
    <property type="entry name" value="C8"/>
    <property type="match status" value="6"/>
</dbReference>
<dbReference type="InterPro" id="IPR025615">
    <property type="entry name" value="TILa_dom"/>
</dbReference>
<dbReference type="SMART" id="SM00214">
    <property type="entry name" value="VWC"/>
    <property type="match status" value="3"/>
</dbReference>
<feature type="domain" description="VWFD" evidence="4">
    <location>
        <begin position="396"/>
        <end position="576"/>
    </location>
</feature>
<dbReference type="Pfam" id="PF08742">
    <property type="entry name" value="C8"/>
    <property type="match status" value="6"/>
</dbReference>
<feature type="non-terminal residue" evidence="5">
    <location>
        <position position="2877"/>
    </location>
</feature>
<name>A0A8X7XRM8_POLSE</name>
<dbReference type="PANTHER" id="PTHR11339">
    <property type="entry name" value="EXTRACELLULAR MATRIX GLYCOPROTEIN RELATED"/>
    <property type="match status" value="1"/>
</dbReference>
<evidence type="ECO:0000313" key="6">
    <source>
        <dbReference type="Proteomes" id="UP000886611"/>
    </source>
</evidence>
<dbReference type="EMBL" id="JAATIS010000094">
    <property type="protein sequence ID" value="KAG2471415.1"/>
    <property type="molecule type" value="Genomic_DNA"/>
</dbReference>
<evidence type="ECO:0000256" key="1">
    <source>
        <dbReference type="ARBA" id="ARBA00022737"/>
    </source>
</evidence>
<dbReference type="InterPro" id="IPR001007">
    <property type="entry name" value="VWF_dom"/>
</dbReference>
<feature type="domain" description="VWFD" evidence="4">
    <location>
        <begin position="1558"/>
        <end position="1738"/>
    </location>
</feature>
<organism evidence="5 6">
    <name type="scientific">Polypterus senegalus</name>
    <name type="common">Senegal bichir</name>
    <dbReference type="NCBI Taxonomy" id="55291"/>
    <lineage>
        <taxon>Eukaryota</taxon>
        <taxon>Metazoa</taxon>
        <taxon>Chordata</taxon>
        <taxon>Craniata</taxon>
        <taxon>Vertebrata</taxon>
        <taxon>Euteleostomi</taxon>
        <taxon>Actinopterygii</taxon>
        <taxon>Polypteriformes</taxon>
        <taxon>Polypteridae</taxon>
        <taxon>Polypterus</taxon>
    </lineage>
</organism>
<feature type="domain" description="VWFD" evidence="4">
    <location>
        <begin position="785"/>
        <end position="965"/>
    </location>
</feature>
<dbReference type="Gene3D" id="2.10.25.10">
    <property type="entry name" value="Laminin"/>
    <property type="match status" value="5"/>
</dbReference>
<proteinExistence type="predicted"/>